<evidence type="ECO:0000313" key="1">
    <source>
        <dbReference type="EnsemblMetazoa" id="GPPI050145-PA"/>
    </source>
</evidence>
<reference evidence="2" key="1">
    <citation type="submission" date="2015-01" db="EMBL/GenBank/DDBJ databases">
        <authorList>
            <person name="Aksoy S."/>
            <person name="Warren W."/>
            <person name="Wilson R.K."/>
        </authorList>
    </citation>
    <scope>NUCLEOTIDE SEQUENCE [LARGE SCALE GENOMIC DNA]</scope>
    <source>
        <strain evidence="2">IAEA</strain>
    </source>
</reference>
<dbReference type="EMBL" id="JXJN01026409">
    <property type="status" value="NOT_ANNOTATED_CDS"/>
    <property type="molecule type" value="Genomic_DNA"/>
</dbReference>
<dbReference type="VEuPathDB" id="VectorBase:GPPI050145"/>
<dbReference type="EMBL" id="JXJN01026410">
    <property type="status" value="NOT_ANNOTATED_CDS"/>
    <property type="molecule type" value="Genomic_DNA"/>
</dbReference>
<protein>
    <submittedName>
        <fullName evidence="1">Uncharacterized protein</fullName>
    </submittedName>
</protein>
<keyword evidence="2" id="KW-1185">Reference proteome</keyword>
<sequence length="248" mass="26635">SDNTSHLPPLGPTRLLFRVLVSQLAPPLAAKRVERDDNPQADGFLVGPWFHCFTGGGHSDWFPDGHRSYCDWFSRGFDDGDVICGVDGLNGTGMGFTFPTAQLLSLSGFVGPLPPYTRPAARCAGPNWSHLAVGMPRGSGLGTRHNPSCWPAAGLGPFAAAMIACRSKGSGQVDLVPNPCRCLLVYHPFTVYFYDTVVEPTAGAQPLEMTVGDVNFGVGSETASFNRIGYLLVIFCLLPERVFEMLNG</sequence>
<proteinExistence type="predicted"/>
<dbReference type="EMBL" id="JXJN01026411">
    <property type="status" value="NOT_ANNOTATED_CDS"/>
    <property type="molecule type" value="Genomic_DNA"/>
</dbReference>
<dbReference type="Proteomes" id="UP000092460">
    <property type="component" value="Unassembled WGS sequence"/>
</dbReference>
<organism evidence="1 2">
    <name type="scientific">Glossina palpalis gambiensis</name>
    <dbReference type="NCBI Taxonomy" id="67801"/>
    <lineage>
        <taxon>Eukaryota</taxon>
        <taxon>Metazoa</taxon>
        <taxon>Ecdysozoa</taxon>
        <taxon>Arthropoda</taxon>
        <taxon>Hexapoda</taxon>
        <taxon>Insecta</taxon>
        <taxon>Pterygota</taxon>
        <taxon>Neoptera</taxon>
        <taxon>Endopterygota</taxon>
        <taxon>Diptera</taxon>
        <taxon>Brachycera</taxon>
        <taxon>Muscomorpha</taxon>
        <taxon>Hippoboscoidea</taxon>
        <taxon>Glossinidae</taxon>
        <taxon>Glossina</taxon>
    </lineage>
</organism>
<accession>A0A1B0C627</accession>
<dbReference type="EnsemblMetazoa" id="GPPI050145-RA">
    <property type="protein sequence ID" value="GPPI050145-PA"/>
    <property type="gene ID" value="GPPI050145"/>
</dbReference>
<evidence type="ECO:0000313" key="2">
    <source>
        <dbReference type="Proteomes" id="UP000092460"/>
    </source>
</evidence>
<name>A0A1B0C627_9MUSC</name>
<dbReference type="AlphaFoldDB" id="A0A1B0C627"/>
<reference evidence="1" key="2">
    <citation type="submission" date="2020-05" db="UniProtKB">
        <authorList>
            <consortium name="EnsemblMetazoa"/>
        </authorList>
    </citation>
    <scope>IDENTIFICATION</scope>
    <source>
        <strain evidence="1">IAEA</strain>
    </source>
</reference>